<evidence type="ECO:0000313" key="5">
    <source>
        <dbReference type="EMBL" id="KAF9615696.1"/>
    </source>
</evidence>
<dbReference type="InterPro" id="IPR001313">
    <property type="entry name" value="Pumilio_RNA-bd_rpt"/>
</dbReference>
<dbReference type="EMBL" id="JADFTS010000003">
    <property type="protein sequence ID" value="KAF9615696.1"/>
    <property type="molecule type" value="Genomic_DNA"/>
</dbReference>
<keyword evidence="2" id="KW-0810">Translation regulation</keyword>
<dbReference type="GO" id="GO:0000447">
    <property type="term" value="P:endonucleolytic cleavage in ITS1 to separate SSU-rRNA from 5.8S rRNA and LSU-rRNA from tricistronic rRNA transcript (SSU-rRNA, 5.8S rRNA, LSU-rRNA)"/>
    <property type="evidence" value="ECO:0007669"/>
    <property type="project" value="TreeGrafter"/>
</dbReference>
<dbReference type="GO" id="GO:0000480">
    <property type="term" value="P:endonucleolytic cleavage in 5'-ETS of tricistronic rRNA transcript (SSU-rRNA, 5.8S rRNA, LSU-rRNA)"/>
    <property type="evidence" value="ECO:0007669"/>
    <property type="project" value="TreeGrafter"/>
</dbReference>
<dbReference type="InterPro" id="IPR040000">
    <property type="entry name" value="NOP9"/>
</dbReference>
<feature type="compositionally biased region" description="Polar residues" evidence="4">
    <location>
        <begin position="570"/>
        <end position="580"/>
    </location>
</feature>
<dbReference type="GO" id="GO:0000056">
    <property type="term" value="P:ribosomal small subunit export from nucleus"/>
    <property type="evidence" value="ECO:0007669"/>
    <property type="project" value="TreeGrafter"/>
</dbReference>
<dbReference type="Proteomes" id="UP000631114">
    <property type="component" value="Unassembled WGS sequence"/>
</dbReference>
<dbReference type="SMART" id="SM00025">
    <property type="entry name" value="Pumilio"/>
    <property type="match status" value="6"/>
</dbReference>
<feature type="compositionally biased region" description="Basic residues" evidence="4">
    <location>
        <begin position="11"/>
        <end position="22"/>
    </location>
</feature>
<feature type="repeat" description="Pumilio" evidence="3">
    <location>
        <begin position="247"/>
        <end position="286"/>
    </location>
</feature>
<dbReference type="SUPFAM" id="SSF48371">
    <property type="entry name" value="ARM repeat"/>
    <property type="match status" value="2"/>
</dbReference>
<evidence type="ECO:0000256" key="3">
    <source>
        <dbReference type="PROSITE-ProRule" id="PRU00317"/>
    </source>
</evidence>
<feature type="region of interest" description="Disordered" evidence="4">
    <location>
        <begin position="556"/>
        <end position="622"/>
    </location>
</feature>
<dbReference type="GO" id="GO:0030686">
    <property type="term" value="C:90S preribosome"/>
    <property type="evidence" value="ECO:0007669"/>
    <property type="project" value="TreeGrafter"/>
</dbReference>
<name>A0A835IDQ4_9MAGN</name>
<protein>
    <submittedName>
        <fullName evidence="5">Uncharacterized protein</fullName>
    </submittedName>
</protein>
<comment type="caution">
    <text evidence="5">The sequence shown here is derived from an EMBL/GenBank/DDBJ whole genome shotgun (WGS) entry which is preliminary data.</text>
</comment>
<dbReference type="GO" id="GO:0005730">
    <property type="term" value="C:nucleolus"/>
    <property type="evidence" value="ECO:0007669"/>
    <property type="project" value="TreeGrafter"/>
</dbReference>
<dbReference type="Gene3D" id="1.25.10.10">
    <property type="entry name" value="Leucine-rich Repeat Variant"/>
    <property type="match status" value="2"/>
</dbReference>
<keyword evidence="1" id="KW-0677">Repeat</keyword>
<feature type="compositionally biased region" description="Basic and acidic residues" evidence="4">
    <location>
        <begin position="1"/>
        <end position="10"/>
    </location>
</feature>
<dbReference type="InterPro" id="IPR016024">
    <property type="entry name" value="ARM-type_fold"/>
</dbReference>
<evidence type="ECO:0000256" key="1">
    <source>
        <dbReference type="ARBA" id="ARBA00022737"/>
    </source>
</evidence>
<dbReference type="PROSITE" id="PS50302">
    <property type="entry name" value="PUM"/>
    <property type="match status" value="2"/>
</dbReference>
<dbReference type="InterPro" id="IPR011989">
    <property type="entry name" value="ARM-like"/>
</dbReference>
<dbReference type="AlphaFoldDB" id="A0A835IDQ4"/>
<sequence>MSGEENFRKQDGKKKKNRRPAKKHNDDHGDHHNENSFGTRPEPAFVRKQVDPELTTYFAEIANAIEGSEVEYEQRLLICGNALEEARGKELELATDYIISHTLQDLIKGCDVFHLCAFLRSCAQDFPIIAMDRSGSHVAETVLKYLNMHMQDEDAHIVIEETLTKICEVIVVKPLDVMCNPYGSHVLRSLLCICKGIPLDFSEEFHVTKSATTLAERLNMKESNPGLDISQHAHQSFPHLLIFLVKEMLKHGREDIATLQVDQYSSLVLQVILEVAPEDLYNEIFTKIFRKSLFKISSDHCGSFVIQALVSSPRCQGQMDLIWDELGGNFKDLLENGKAGVIASLLAACQRLHKHERECSESLVGAVCLPTESPSFVVPRILFLESYLWSEDKSNWKWASGERMHVLGCLMLQTIFKYPSEFIQSYAMSILSMEAEYALETAKDAGGGRVIESFLCSDASARQKRKFIAKLQGHFGELSMHPSGSYTVEKCFSASNSSLKETIVSELLAVRPELSKTKQGPYLSKKLDIDGYATRPDQWKSRQESREKTHKEYYSIFGSGKTESSKRKSFSATEPPSDQQLPKGVKKVKQEMDQFLASSGTSSDIMKRKDNGKGKIRKAGRA</sequence>
<dbReference type="OrthoDB" id="392571at2759"/>
<dbReference type="GO" id="GO:0003723">
    <property type="term" value="F:RNA binding"/>
    <property type="evidence" value="ECO:0007669"/>
    <property type="project" value="InterPro"/>
</dbReference>
<feature type="region of interest" description="Disordered" evidence="4">
    <location>
        <begin position="1"/>
        <end position="44"/>
    </location>
</feature>
<accession>A0A835IDQ4</accession>
<evidence type="ECO:0000256" key="4">
    <source>
        <dbReference type="SAM" id="MobiDB-lite"/>
    </source>
</evidence>
<feature type="compositionally biased region" description="Basic and acidic residues" evidence="4">
    <location>
        <begin position="23"/>
        <end position="34"/>
    </location>
</feature>
<reference evidence="5 6" key="1">
    <citation type="submission" date="2020-10" db="EMBL/GenBank/DDBJ databases">
        <title>The Coptis chinensis genome and diversification of protoberbering-type alkaloids.</title>
        <authorList>
            <person name="Wang B."/>
            <person name="Shu S."/>
            <person name="Song C."/>
            <person name="Liu Y."/>
        </authorList>
    </citation>
    <scope>NUCLEOTIDE SEQUENCE [LARGE SCALE GENOMIC DNA]</scope>
    <source>
        <strain evidence="5">HL-2020</strain>
        <tissue evidence="5">Leaf</tissue>
    </source>
</reference>
<feature type="repeat" description="Pumilio" evidence="3">
    <location>
        <begin position="470"/>
        <end position="505"/>
    </location>
</feature>
<keyword evidence="6" id="KW-1185">Reference proteome</keyword>
<dbReference type="Pfam" id="PF22493">
    <property type="entry name" value="PUF_NOP9"/>
    <property type="match status" value="2"/>
</dbReference>
<dbReference type="PANTHER" id="PTHR13102:SF0">
    <property type="entry name" value="NUCLEOLAR PROTEIN 9"/>
    <property type="match status" value="1"/>
</dbReference>
<evidence type="ECO:0000256" key="2">
    <source>
        <dbReference type="ARBA" id="ARBA00022845"/>
    </source>
</evidence>
<dbReference type="GO" id="GO:0000472">
    <property type="term" value="P:endonucleolytic cleavage to generate mature 5'-end of SSU-rRNA from (SSU-rRNA, 5.8S rRNA, LSU-rRNA)"/>
    <property type="evidence" value="ECO:0007669"/>
    <property type="project" value="TreeGrafter"/>
</dbReference>
<dbReference type="GO" id="GO:0006417">
    <property type="term" value="P:regulation of translation"/>
    <property type="evidence" value="ECO:0007669"/>
    <property type="project" value="UniProtKB-KW"/>
</dbReference>
<proteinExistence type="predicted"/>
<gene>
    <name evidence="5" type="ORF">IFM89_026111</name>
</gene>
<dbReference type="PANTHER" id="PTHR13102">
    <property type="entry name" value="NUCLEOLAR PROTEIN 9"/>
    <property type="match status" value="1"/>
</dbReference>
<organism evidence="5 6">
    <name type="scientific">Coptis chinensis</name>
    <dbReference type="NCBI Taxonomy" id="261450"/>
    <lineage>
        <taxon>Eukaryota</taxon>
        <taxon>Viridiplantae</taxon>
        <taxon>Streptophyta</taxon>
        <taxon>Embryophyta</taxon>
        <taxon>Tracheophyta</taxon>
        <taxon>Spermatophyta</taxon>
        <taxon>Magnoliopsida</taxon>
        <taxon>Ranunculales</taxon>
        <taxon>Ranunculaceae</taxon>
        <taxon>Coptidoideae</taxon>
        <taxon>Coptis</taxon>
    </lineage>
</organism>
<evidence type="ECO:0000313" key="6">
    <source>
        <dbReference type="Proteomes" id="UP000631114"/>
    </source>
</evidence>
<dbReference type="GO" id="GO:0030688">
    <property type="term" value="C:preribosome, small subunit precursor"/>
    <property type="evidence" value="ECO:0007669"/>
    <property type="project" value="TreeGrafter"/>
</dbReference>